<dbReference type="RefSeq" id="WP_213498319.1">
    <property type="nucleotide sequence ID" value="NZ_CP074694.1"/>
</dbReference>
<evidence type="ECO:0000256" key="10">
    <source>
        <dbReference type="ARBA" id="ARBA00022679"/>
    </source>
</evidence>
<evidence type="ECO:0000256" key="3">
    <source>
        <dbReference type="ARBA" id="ARBA00005119"/>
    </source>
</evidence>
<comment type="catalytic activity">
    <reaction evidence="1">
        <text>a 1,2-diacyl-sn-glycero-3-phosphate + CTP + H(+) = a CDP-1,2-diacyl-sn-glycerol + diphosphate</text>
        <dbReference type="Rhea" id="RHEA:16229"/>
        <dbReference type="ChEBI" id="CHEBI:15378"/>
        <dbReference type="ChEBI" id="CHEBI:33019"/>
        <dbReference type="ChEBI" id="CHEBI:37563"/>
        <dbReference type="ChEBI" id="CHEBI:58332"/>
        <dbReference type="ChEBI" id="CHEBI:58608"/>
        <dbReference type="EC" id="2.7.7.41"/>
    </reaction>
</comment>
<feature type="transmembrane region" description="Helical" evidence="24">
    <location>
        <begin position="120"/>
        <end position="142"/>
    </location>
</feature>
<evidence type="ECO:0000256" key="15">
    <source>
        <dbReference type="ARBA" id="ARBA00023136"/>
    </source>
</evidence>
<keyword evidence="13 24" id="KW-1133">Transmembrane helix</keyword>
<sequence>MLRTRLWMGGLLILLALGLFFEERYVSRHFPIFFFLVFIVQFLAGLELFRMIPKADQPRKLSTFLGLILFSPVCFVAFINYGSRPVDFAFFALLIAGFIALLTELWYFRAEDRNFIPRVALALFFYFYLGFLGSFIELLRILPNEGKIYPSKSSWSLLLFIAVVKCNDIGAYFTGTLLCNRVLGRHLMAPMLSPKKTWEGFVGGMLSSIAVSIWIVQASDLKQGSLLFALEFGITVGIAGVLGDLTESMIKREYHIKDASKTIPGFGGILDVIDSLLFAAPAAYFWLR</sequence>
<protein>
    <recommendedName>
        <fullName evidence="7">Phosphatidate cytidylyltransferase</fullName>
        <ecNumber evidence="6">2.7.7.41</ecNumber>
    </recommendedName>
    <alternativeName>
        <fullName evidence="20">CDP-DAG synthase</fullName>
    </alternativeName>
    <alternativeName>
        <fullName evidence="22">CDP-DG synthase</fullName>
    </alternativeName>
    <alternativeName>
        <fullName evidence="18">CDP-diacylglycerol synthase</fullName>
    </alternativeName>
    <alternativeName>
        <fullName evidence="21">CDP-diglyceride pyrophosphorylase</fullName>
    </alternativeName>
    <alternativeName>
        <fullName evidence="23">CDP-diglyceride synthase</fullName>
    </alternativeName>
    <alternativeName>
        <fullName evidence="19">CTP:phosphatidate cytidylyltransferase</fullName>
    </alternativeName>
</protein>
<dbReference type="GO" id="GO:0005886">
    <property type="term" value="C:plasma membrane"/>
    <property type="evidence" value="ECO:0007669"/>
    <property type="project" value="UniProtKB-SubCell"/>
</dbReference>
<feature type="transmembrane region" description="Helical" evidence="24">
    <location>
        <begin position="266"/>
        <end position="287"/>
    </location>
</feature>
<keyword evidence="14" id="KW-0443">Lipid metabolism</keyword>
<keyword evidence="8" id="KW-1003">Cell membrane</keyword>
<evidence type="ECO:0000256" key="21">
    <source>
        <dbReference type="ARBA" id="ARBA00032396"/>
    </source>
</evidence>
<evidence type="ECO:0000256" key="13">
    <source>
        <dbReference type="ARBA" id="ARBA00022989"/>
    </source>
</evidence>
<organism evidence="25 26">
    <name type="scientific">Telmatocola sphagniphila</name>
    <dbReference type="NCBI Taxonomy" id="1123043"/>
    <lineage>
        <taxon>Bacteria</taxon>
        <taxon>Pseudomonadati</taxon>
        <taxon>Planctomycetota</taxon>
        <taxon>Planctomycetia</taxon>
        <taxon>Gemmatales</taxon>
        <taxon>Gemmataceae</taxon>
    </lineage>
</organism>
<feature type="transmembrane region" description="Helical" evidence="24">
    <location>
        <begin position="154"/>
        <end position="179"/>
    </location>
</feature>
<accession>A0A8E6EVZ5</accession>
<dbReference type="PANTHER" id="PTHR46382">
    <property type="entry name" value="PHOSPHATIDATE CYTIDYLYLTRANSFERASE"/>
    <property type="match status" value="1"/>
</dbReference>
<evidence type="ECO:0000256" key="20">
    <source>
        <dbReference type="ARBA" id="ARBA00032253"/>
    </source>
</evidence>
<evidence type="ECO:0000256" key="11">
    <source>
        <dbReference type="ARBA" id="ARBA00022692"/>
    </source>
</evidence>
<dbReference type="PANTHER" id="PTHR46382:SF1">
    <property type="entry name" value="PHOSPHATIDATE CYTIDYLYLTRANSFERASE"/>
    <property type="match status" value="1"/>
</dbReference>
<name>A0A8E6EVZ5_9BACT</name>
<evidence type="ECO:0000313" key="26">
    <source>
        <dbReference type="Proteomes" id="UP000676194"/>
    </source>
</evidence>
<feature type="transmembrane region" description="Helical" evidence="24">
    <location>
        <begin position="61"/>
        <end position="82"/>
    </location>
</feature>
<keyword evidence="26" id="KW-1185">Reference proteome</keyword>
<keyword evidence="15 24" id="KW-0472">Membrane</keyword>
<comment type="similarity">
    <text evidence="5">Belongs to the CDS family.</text>
</comment>
<dbReference type="GO" id="GO:0016024">
    <property type="term" value="P:CDP-diacylglycerol biosynthetic process"/>
    <property type="evidence" value="ECO:0007669"/>
    <property type="project" value="TreeGrafter"/>
</dbReference>
<comment type="pathway">
    <text evidence="3">Phospholipid metabolism; CDP-diacylglycerol biosynthesis; CDP-diacylglycerol from sn-glycerol 3-phosphate: step 3/3.</text>
</comment>
<feature type="transmembrane region" description="Helical" evidence="24">
    <location>
        <begin position="225"/>
        <end position="245"/>
    </location>
</feature>
<gene>
    <name evidence="25" type="ORF">KIH39_05825</name>
</gene>
<feature type="transmembrane region" description="Helical" evidence="24">
    <location>
        <begin position="32"/>
        <end position="49"/>
    </location>
</feature>
<keyword evidence="9" id="KW-0444">Lipid biosynthesis</keyword>
<evidence type="ECO:0000256" key="16">
    <source>
        <dbReference type="ARBA" id="ARBA00023209"/>
    </source>
</evidence>
<dbReference type="Pfam" id="PF01148">
    <property type="entry name" value="CTP_transf_1"/>
    <property type="match status" value="1"/>
</dbReference>
<evidence type="ECO:0000256" key="23">
    <source>
        <dbReference type="ARBA" id="ARBA00033406"/>
    </source>
</evidence>
<evidence type="ECO:0000256" key="6">
    <source>
        <dbReference type="ARBA" id="ARBA00012487"/>
    </source>
</evidence>
<dbReference type="EC" id="2.7.7.41" evidence="6"/>
<reference evidence="25" key="1">
    <citation type="submission" date="2021-05" db="EMBL/GenBank/DDBJ databases">
        <title>Complete genome sequence of the cellulolytic planctomycete Telmatocola sphagniphila SP2T and characterization of the first cellulase from planctomycetes.</title>
        <authorList>
            <person name="Rakitin A.L."/>
            <person name="Beletsky A.V."/>
            <person name="Naumoff D.G."/>
            <person name="Kulichevskaya I.S."/>
            <person name="Mardanov A.V."/>
            <person name="Ravin N.V."/>
            <person name="Dedysh S.N."/>
        </authorList>
    </citation>
    <scope>NUCLEOTIDE SEQUENCE</scope>
    <source>
        <strain evidence="25">SP2T</strain>
    </source>
</reference>
<evidence type="ECO:0000256" key="5">
    <source>
        <dbReference type="ARBA" id="ARBA00010185"/>
    </source>
</evidence>
<evidence type="ECO:0000256" key="14">
    <source>
        <dbReference type="ARBA" id="ARBA00023098"/>
    </source>
</evidence>
<keyword evidence="17" id="KW-1208">Phospholipid metabolism</keyword>
<keyword evidence="10 25" id="KW-0808">Transferase</keyword>
<evidence type="ECO:0000256" key="7">
    <source>
        <dbReference type="ARBA" id="ARBA00019373"/>
    </source>
</evidence>
<evidence type="ECO:0000256" key="8">
    <source>
        <dbReference type="ARBA" id="ARBA00022475"/>
    </source>
</evidence>
<evidence type="ECO:0000256" key="24">
    <source>
        <dbReference type="SAM" id="Phobius"/>
    </source>
</evidence>
<evidence type="ECO:0000256" key="2">
    <source>
        <dbReference type="ARBA" id="ARBA00004651"/>
    </source>
</evidence>
<evidence type="ECO:0000256" key="22">
    <source>
        <dbReference type="ARBA" id="ARBA00032743"/>
    </source>
</evidence>
<dbReference type="Proteomes" id="UP000676194">
    <property type="component" value="Chromosome"/>
</dbReference>
<evidence type="ECO:0000256" key="18">
    <source>
        <dbReference type="ARBA" id="ARBA00029893"/>
    </source>
</evidence>
<comment type="subcellular location">
    <subcellularLocation>
        <location evidence="2">Cell membrane</location>
        <topology evidence="2">Multi-pass membrane protein</topology>
    </subcellularLocation>
</comment>
<keyword evidence="11 24" id="KW-0812">Transmembrane</keyword>
<dbReference type="EMBL" id="CP074694">
    <property type="protein sequence ID" value="QVL33430.1"/>
    <property type="molecule type" value="Genomic_DNA"/>
</dbReference>
<evidence type="ECO:0000256" key="12">
    <source>
        <dbReference type="ARBA" id="ARBA00022695"/>
    </source>
</evidence>
<keyword evidence="12 25" id="KW-0548">Nucleotidyltransferase</keyword>
<evidence type="ECO:0000313" key="25">
    <source>
        <dbReference type="EMBL" id="QVL33430.1"/>
    </source>
</evidence>
<evidence type="ECO:0000256" key="4">
    <source>
        <dbReference type="ARBA" id="ARBA00005189"/>
    </source>
</evidence>
<evidence type="ECO:0000256" key="9">
    <source>
        <dbReference type="ARBA" id="ARBA00022516"/>
    </source>
</evidence>
<dbReference type="GO" id="GO:0004605">
    <property type="term" value="F:phosphatidate cytidylyltransferase activity"/>
    <property type="evidence" value="ECO:0007669"/>
    <property type="project" value="UniProtKB-EC"/>
</dbReference>
<evidence type="ECO:0000256" key="1">
    <source>
        <dbReference type="ARBA" id="ARBA00001698"/>
    </source>
</evidence>
<dbReference type="KEGG" id="tsph:KIH39_05825"/>
<evidence type="ECO:0000256" key="19">
    <source>
        <dbReference type="ARBA" id="ARBA00031825"/>
    </source>
</evidence>
<proteinExistence type="inferred from homology"/>
<comment type="pathway">
    <text evidence="4">Lipid metabolism.</text>
</comment>
<keyword evidence="16" id="KW-0594">Phospholipid biosynthesis</keyword>
<dbReference type="AlphaFoldDB" id="A0A8E6EVZ5"/>
<evidence type="ECO:0000256" key="17">
    <source>
        <dbReference type="ARBA" id="ARBA00023264"/>
    </source>
</evidence>
<feature type="transmembrane region" description="Helical" evidence="24">
    <location>
        <begin position="200"/>
        <end position="219"/>
    </location>
</feature>
<feature type="transmembrane region" description="Helical" evidence="24">
    <location>
        <begin position="88"/>
        <end position="108"/>
    </location>
</feature>